<name>A0ABV6L5B4_9SPHI</name>
<dbReference type="EMBL" id="JBHLTS010000021">
    <property type="protein sequence ID" value="MFC0514633.1"/>
    <property type="molecule type" value="Genomic_DNA"/>
</dbReference>
<reference evidence="1 2" key="1">
    <citation type="submission" date="2024-09" db="EMBL/GenBank/DDBJ databases">
        <authorList>
            <person name="Sun Q."/>
            <person name="Mori K."/>
        </authorList>
    </citation>
    <scope>NUCLEOTIDE SEQUENCE [LARGE SCALE GENOMIC DNA]</scope>
    <source>
        <strain evidence="1 2">NCAIM B.02415</strain>
    </source>
</reference>
<evidence type="ECO:0000313" key="1">
    <source>
        <dbReference type="EMBL" id="MFC0514633.1"/>
    </source>
</evidence>
<evidence type="ECO:0000313" key="2">
    <source>
        <dbReference type="Proteomes" id="UP001589828"/>
    </source>
</evidence>
<dbReference type="Proteomes" id="UP001589828">
    <property type="component" value="Unassembled WGS sequence"/>
</dbReference>
<sequence length="484" mass="54219">MPILTDQEFIIDIGPQGTFRNSGNYQTVPADVDAIFAKFEAEGIQKIALYFHGGLVSETSGLKGARDIRQHIENGGCYPVCFVWETGLLETIGTNLAKISETKLFNKLLKLLLKKVTEKLGYDTPLGRGVPRGGLTDAQINLELSKPVPFADYTKTAPPENSRTAINTEALAARRFMLQTELSAELSGTITVDPDFQALIRDTRLTVANDDGGGSRGIISSVNFISHVVKVAYRIITRFLDHRDHDLYPTIVEEILREFYVAELGAWVWKMMKDKSDGMWTDNTDRSGPDQYAGRYFLDKLAAYKATHPEVTVDLIGHSAGSIAICNLFKHTAAHTQPFAYNHVIFMAPAVRIDLFKTEMLAFPGRYRDIRIFTMNDYYECRDIMVPFFYTHSLLYLISGALEDEGISYDAYILGLERHIGYLVPYAIPDLQGTHDYLYMAALNRVSFSVFGGTDQGLETQARKHGEFHGDAATLRSMTFILNK</sequence>
<keyword evidence="2" id="KW-1185">Reference proteome</keyword>
<proteinExistence type="predicted"/>
<gene>
    <name evidence="1" type="ORF">ACFFGT_10490</name>
</gene>
<dbReference type="RefSeq" id="WP_377022477.1">
    <property type="nucleotide sequence ID" value="NZ_JBHLTS010000021.1"/>
</dbReference>
<comment type="caution">
    <text evidence="1">The sequence shown here is derived from an EMBL/GenBank/DDBJ whole genome shotgun (WGS) entry which is preliminary data.</text>
</comment>
<organism evidence="1 2">
    <name type="scientific">Mucilaginibacter angelicae</name>
    <dbReference type="NCBI Taxonomy" id="869718"/>
    <lineage>
        <taxon>Bacteria</taxon>
        <taxon>Pseudomonadati</taxon>
        <taxon>Bacteroidota</taxon>
        <taxon>Sphingobacteriia</taxon>
        <taxon>Sphingobacteriales</taxon>
        <taxon>Sphingobacteriaceae</taxon>
        <taxon>Mucilaginibacter</taxon>
    </lineage>
</organism>
<evidence type="ECO:0008006" key="3">
    <source>
        <dbReference type="Google" id="ProtNLM"/>
    </source>
</evidence>
<accession>A0ABV6L5B4</accession>
<protein>
    <recommendedName>
        <fullName evidence="3">Alpha/beta hydrolase</fullName>
    </recommendedName>
</protein>